<comment type="function">
    <text evidence="8 10">GTPase that plays an essential role in the late steps of ribosome biogenesis.</text>
</comment>
<reference evidence="12 13" key="1">
    <citation type="journal article" date="2016" name="Nat. Commun.">
        <title>Thousands of microbial genomes shed light on interconnected biogeochemical processes in an aquifer system.</title>
        <authorList>
            <person name="Anantharaman K."/>
            <person name="Brown C.T."/>
            <person name="Hug L.A."/>
            <person name="Sharon I."/>
            <person name="Castelle C.J."/>
            <person name="Probst A.J."/>
            <person name="Thomas B.C."/>
            <person name="Singh A."/>
            <person name="Wilkins M.J."/>
            <person name="Karaoz U."/>
            <person name="Brodie E.L."/>
            <person name="Williams K.H."/>
            <person name="Hubbard S.S."/>
            <person name="Banfield J.F."/>
        </authorList>
    </citation>
    <scope>NUCLEOTIDE SEQUENCE [LARGE SCALE GENOMIC DNA]</scope>
</reference>
<dbReference type="GO" id="GO:0043022">
    <property type="term" value="F:ribosome binding"/>
    <property type="evidence" value="ECO:0007669"/>
    <property type="project" value="TreeGrafter"/>
</dbReference>
<dbReference type="GO" id="GO:0005525">
    <property type="term" value="F:GTP binding"/>
    <property type="evidence" value="ECO:0007669"/>
    <property type="project" value="UniProtKB-UniRule"/>
</dbReference>
<gene>
    <name evidence="8" type="primary">der</name>
    <name evidence="12" type="ORF">A3C17_03055</name>
</gene>
<dbReference type="EMBL" id="MGDX01000006">
    <property type="protein sequence ID" value="OGL71766.1"/>
    <property type="molecule type" value="Genomic_DNA"/>
</dbReference>
<feature type="binding site" evidence="8">
    <location>
        <begin position="125"/>
        <end position="128"/>
    </location>
    <ligand>
        <name>GTP</name>
        <dbReference type="ChEBI" id="CHEBI:37565"/>
        <label>1</label>
    </ligand>
</feature>
<comment type="caution">
    <text evidence="12">The sequence shown here is derived from an EMBL/GenBank/DDBJ whole genome shotgun (WGS) entry which is preliminary data.</text>
</comment>
<dbReference type="HAMAP" id="MF_00195">
    <property type="entry name" value="GTPase_Der"/>
    <property type="match status" value="1"/>
</dbReference>
<dbReference type="STRING" id="1802389.A3C17_03055"/>
<feature type="binding site" evidence="8">
    <location>
        <begin position="192"/>
        <end position="199"/>
    </location>
    <ligand>
        <name>GTP</name>
        <dbReference type="ChEBI" id="CHEBI:37565"/>
        <label>2</label>
    </ligand>
</feature>
<dbReference type="InterPro" id="IPR006073">
    <property type="entry name" value="GTP-bd"/>
</dbReference>
<protein>
    <recommendedName>
        <fullName evidence="2 8">GTPase Der</fullName>
    </recommendedName>
    <alternativeName>
        <fullName evidence="7 8">GTP-binding protein EngA</fullName>
    </alternativeName>
</protein>
<feature type="binding site" evidence="8">
    <location>
        <begin position="239"/>
        <end position="243"/>
    </location>
    <ligand>
        <name>GTP</name>
        <dbReference type="ChEBI" id="CHEBI:37565"/>
        <label>2</label>
    </ligand>
</feature>
<dbReference type="Pfam" id="PF01926">
    <property type="entry name" value="MMR_HSR1"/>
    <property type="match status" value="2"/>
</dbReference>
<dbReference type="PROSITE" id="PS51712">
    <property type="entry name" value="G_ENGA"/>
    <property type="match status" value="2"/>
</dbReference>
<dbReference type="Proteomes" id="UP000177097">
    <property type="component" value="Unassembled WGS sequence"/>
</dbReference>
<evidence type="ECO:0000256" key="3">
    <source>
        <dbReference type="ARBA" id="ARBA00022517"/>
    </source>
</evidence>
<evidence type="ECO:0000259" key="11">
    <source>
        <dbReference type="PROSITE" id="PS51712"/>
    </source>
</evidence>
<dbReference type="InterPro" id="IPR005225">
    <property type="entry name" value="Small_GTP-bd"/>
</dbReference>
<keyword evidence="6 8" id="KW-0342">GTP-binding</keyword>
<feature type="binding site" evidence="8">
    <location>
        <begin position="304"/>
        <end position="307"/>
    </location>
    <ligand>
        <name>GTP</name>
        <dbReference type="ChEBI" id="CHEBI:37565"/>
        <label>2</label>
    </ligand>
</feature>
<evidence type="ECO:0000256" key="5">
    <source>
        <dbReference type="ARBA" id="ARBA00022741"/>
    </source>
</evidence>
<evidence type="ECO:0000256" key="10">
    <source>
        <dbReference type="RuleBase" id="RU004481"/>
    </source>
</evidence>
<evidence type="ECO:0000256" key="6">
    <source>
        <dbReference type="ARBA" id="ARBA00023134"/>
    </source>
</evidence>
<evidence type="ECO:0000256" key="7">
    <source>
        <dbReference type="ARBA" id="ARBA00032345"/>
    </source>
</evidence>
<keyword evidence="5 8" id="KW-0547">Nucleotide-binding</keyword>
<dbReference type="NCBIfam" id="TIGR00231">
    <property type="entry name" value="small_GTP"/>
    <property type="match status" value="2"/>
</dbReference>
<feature type="domain" description="EngA-type G" evidence="11">
    <location>
        <begin position="186"/>
        <end position="362"/>
    </location>
</feature>
<dbReference type="NCBIfam" id="TIGR03594">
    <property type="entry name" value="GTPase_EngA"/>
    <property type="match status" value="1"/>
</dbReference>
<dbReference type="GO" id="GO:0042254">
    <property type="term" value="P:ribosome biogenesis"/>
    <property type="evidence" value="ECO:0007669"/>
    <property type="project" value="UniProtKB-KW"/>
</dbReference>
<dbReference type="PRINTS" id="PR00326">
    <property type="entry name" value="GTP1OBG"/>
</dbReference>
<dbReference type="InterPro" id="IPR015946">
    <property type="entry name" value="KH_dom-like_a/b"/>
</dbReference>
<dbReference type="PANTHER" id="PTHR43834">
    <property type="entry name" value="GTPASE DER"/>
    <property type="match status" value="1"/>
</dbReference>
<name>A0A1F7U0L4_9BACT</name>
<evidence type="ECO:0000313" key="12">
    <source>
        <dbReference type="EMBL" id="OGL71766.1"/>
    </source>
</evidence>
<dbReference type="InterPro" id="IPR031166">
    <property type="entry name" value="G_ENGA"/>
</dbReference>
<comment type="subunit">
    <text evidence="8">Associates with the 50S ribosomal subunit.</text>
</comment>
<organism evidence="12 13">
    <name type="scientific">Candidatus Uhrbacteria bacterium RIFCSPHIGHO2_02_FULL_53_13</name>
    <dbReference type="NCBI Taxonomy" id="1802389"/>
    <lineage>
        <taxon>Bacteria</taxon>
        <taxon>Candidatus Uhriibacteriota</taxon>
    </lineage>
</organism>
<dbReference type="SUPFAM" id="SSF52540">
    <property type="entry name" value="P-loop containing nucleoside triphosphate hydrolases"/>
    <property type="match status" value="2"/>
</dbReference>
<evidence type="ECO:0000256" key="2">
    <source>
        <dbReference type="ARBA" id="ARBA00020953"/>
    </source>
</evidence>
<evidence type="ECO:0000313" key="13">
    <source>
        <dbReference type="Proteomes" id="UP000177097"/>
    </source>
</evidence>
<keyword evidence="4 10" id="KW-0677">Repeat</keyword>
<dbReference type="AlphaFoldDB" id="A0A1F7U0L4"/>
<dbReference type="Gene3D" id="3.40.50.300">
    <property type="entry name" value="P-loop containing nucleotide triphosphate hydrolases"/>
    <property type="match status" value="2"/>
</dbReference>
<dbReference type="CDD" id="cd01894">
    <property type="entry name" value="EngA1"/>
    <property type="match status" value="1"/>
</dbReference>
<feature type="binding site" evidence="8">
    <location>
        <begin position="15"/>
        <end position="22"/>
    </location>
    <ligand>
        <name>GTP</name>
        <dbReference type="ChEBI" id="CHEBI:37565"/>
        <label>1</label>
    </ligand>
</feature>
<dbReference type="PANTHER" id="PTHR43834:SF6">
    <property type="entry name" value="GTPASE DER"/>
    <property type="match status" value="1"/>
</dbReference>
<dbReference type="Pfam" id="PF14714">
    <property type="entry name" value="KH_dom-like"/>
    <property type="match status" value="1"/>
</dbReference>
<dbReference type="InterPro" id="IPR032859">
    <property type="entry name" value="KH_dom-like"/>
</dbReference>
<dbReference type="InterPro" id="IPR016484">
    <property type="entry name" value="GTPase_Der"/>
</dbReference>
<sequence length="452" mass="50129">MKAITSNLPVVALLGRTNVGKSTLFNRLTETHRAVVSPKAGTTRDRKEAPVLWRGAQFLLVDTGGLDHPGHDAFEQEVTHQVEIAMEKADVILLVVDLEVGVLEQDLQVARKLKGLNKPVILVGNKADRQAAAALDADWYNLPFGLPHPVSAIRGNGLGDVLDEVFDALAILGRPPIDFEEARTIPRIALVGIPNVGKSSIINEILGEPRFITSPIAHTTREPNDTLVEFDGREYLLIDTAGIRRKSRVQAGIEHAGVQQSLERLRQADIVVLVLDAGKDIDAQEMRLGRLIQEAGVGCVIALNKWDLVQDKGPSTVHEVERDIRRALPHLRFAPLLTVSATERMRIHKLFDLFDTIMQERVHRVSPEELEQFLRKTVARHKPSRGKGVAHPTVLDFRQLGVRPPTFGLLVKGRRADVLHPSYVRFLENRLREAFGFTGTPINIRAIAEKPS</sequence>
<evidence type="ECO:0000256" key="9">
    <source>
        <dbReference type="PROSITE-ProRule" id="PRU01049"/>
    </source>
</evidence>
<comment type="similarity">
    <text evidence="1 8 9 10">Belongs to the TRAFAC class TrmE-Era-EngA-EngB-Septin-like GTPase superfamily. EngA (Der) GTPase family.</text>
</comment>
<keyword evidence="3 8" id="KW-0690">Ribosome biogenesis</keyword>
<evidence type="ECO:0000256" key="8">
    <source>
        <dbReference type="HAMAP-Rule" id="MF_00195"/>
    </source>
</evidence>
<dbReference type="InterPro" id="IPR027417">
    <property type="entry name" value="P-loop_NTPase"/>
</dbReference>
<evidence type="ECO:0000256" key="4">
    <source>
        <dbReference type="ARBA" id="ARBA00022737"/>
    </source>
</evidence>
<dbReference type="PIRSF" id="PIRSF006485">
    <property type="entry name" value="GTP-binding_EngA"/>
    <property type="match status" value="1"/>
</dbReference>
<feature type="domain" description="EngA-type G" evidence="11">
    <location>
        <begin position="9"/>
        <end position="173"/>
    </location>
</feature>
<dbReference type="Gene3D" id="3.30.300.20">
    <property type="match status" value="1"/>
</dbReference>
<accession>A0A1F7U0L4</accession>
<dbReference type="CDD" id="cd01895">
    <property type="entry name" value="EngA2"/>
    <property type="match status" value="1"/>
</dbReference>
<evidence type="ECO:0000256" key="1">
    <source>
        <dbReference type="ARBA" id="ARBA00008279"/>
    </source>
</evidence>
<feature type="binding site" evidence="8">
    <location>
        <begin position="62"/>
        <end position="66"/>
    </location>
    <ligand>
        <name>GTP</name>
        <dbReference type="ChEBI" id="CHEBI:37565"/>
        <label>1</label>
    </ligand>
</feature>
<proteinExistence type="inferred from homology"/>